<sequence length="107" mass="12754">MCKNMDELSTIANQVYELERKKAKKKKEVDDLDAQIKAFKDEMAVYMRKRQKNEIEVDFYKVLYTLFERPQFDSKTFIANEENGKELYEKYSRTIPIQRVTVKLATG</sequence>
<dbReference type="HOGENOM" id="CLU_2205440_0_0_9"/>
<keyword evidence="1" id="KW-0175">Coiled coil</keyword>
<reference evidence="2 3" key="1">
    <citation type="submission" date="2011-08" db="EMBL/GenBank/DDBJ databases">
        <title>The Genome Sequence of Clostridium citroniae WAL-17108.</title>
        <authorList>
            <consortium name="The Broad Institute Genome Sequencing Platform"/>
            <person name="Earl A."/>
            <person name="Ward D."/>
            <person name="Feldgarden M."/>
            <person name="Gevers D."/>
            <person name="Finegold S.M."/>
            <person name="Summanen P.H."/>
            <person name="Molitoris D.R."/>
            <person name="Vaisanen M.L."/>
            <person name="Daigneault M."/>
            <person name="Allen-Vercoe E."/>
            <person name="Young S.K."/>
            <person name="Zeng Q."/>
            <person name="Gargeya S."/>
            <person name="Fitzgerald M."/>
            <person name="Haas B."/>
            <person name="Abouelleil A."/>
            <person name="Alvarado L."/>
            <person name="Arachchi H.M."/>
            <person name="Berlin A."/>
            <person name="Brown A."/>
            <person name="Chapman S.B."/>
            <person name="Chen Z."/>
            <person name="Dunbar C."/>
            <person name="Freedman E."/>
            <person name="Gearin G."/>
            <person name="Gellesch M."/>
            <person name="Goldberg J."/>
            <person name="Griggs A."/>
            <person name="Gujja S."/>
            <person name="Heiman D."/>
            <person name="Howarth C."/>
            <person name="Larson L."/>
            <person name="Lui A."/>
            <person name="MacDonald P.J.P."/>
            <person name="Montmayeur A."/>
            <person name="Murphy C."/>
            <person name="Neiman D."/>
            <person name="Pearson M."/>
            <person name="Priest M."/>
            <person name="Roberts A."/>
            <person name="Saif S."/>
            <person name="Shea T."/>
            <person name="Shenoy N."/>
            <person name="Sisk P."/>
            <person name="Stolte C."/>
            <person name="Sykes S."/>
            <person name="Wortman J."/>
            <person name="Nusbaum C."/>
            <person name="Birren B."/>
        </authorList>
    </citation>
    <scope>NUCLEOTIDE SEQUENCE [LARGE SCALE GENOMIC DNA]</scope>
    <source>
        <strain evidence="2 3">WAL-17108</strain>
    </source>
</reference>
<name>G5HQK2_9FIRM</name>
<dbReference type="EMBL" id="ADLJ01000044">
    <property type="protein sequence ID" value="EHE96328.1"/>
    <property type="molecule type" value="Genomic_DNA"/>
</dbReference>
<gene>
    <name evidence="2" type="ORF">HMPREF9469_04864</name>
</gene>
<proteinExistence type="predicted"/>
<dbReference type="Proteomes" id="UP000003763">
    <property type="component" value="Unassembled WGS sequence"/>
</dbReference>
<dbReference type="RefSeq" id="WP_007868259.1">
    <property type="nucleotide sequence ID" value="NZ_JH376428.1"/>
</dbReference>
<accession>G5HQK2</accession>
<dbReference type="PATRIC" id="fig|742733.3.peg.5011"/>
<evidence type="ECO:0000313" key="2">
    <source>
        <dbReference type="EMBL" id="EHE96328.1"/>
    </source>
</evidence>
<dbReference type="eggNOG" id="ENOG5034AYV">
    <property type="taxonomic scope" value="Bacteria"/>
</dbReference>
<comment type="caution">
    <text evidence="2">The sequence shown here is derived from an EMBL/GenBank/DDBJ whole genome shotgun (WGS) entry which is preliminary data.</text>
</comment>
<feature type="coiled-coil region" evidence="1">
    <location>
        <begin position="15"/>
        <end position="49"/>
    </location>
</feature>
<protein>
    <submittedName>
        <fullName evidence="2">Uncharacterized protein</fullName>
    </submittedName>
</protein>
<evidence type="ECO:0000313" key="3">
    <source>
        <dbReference type="Proteomes" id="UP000003763"/>
    </source>
</evidence>
<dbReference type="AlphaFoldDB" id="G5HQK2"/>
<organism evidence="2 3">
    <name type="scientific">[Clostridium] citroniae WAL-17108</name>
    <dbReference type="NCBI Taxonomy" id="742733"/>
    <lineage>
        <taxon>Bacteria</taxon>
        <taxon>Bacillati</taxon>
        <taxon>Bacillota</taxon>
        <taxon>Clostridia</taxon>
        <taxon>Lachnospirales</taxon>
        <taxon>Lachnospiraceae</taxon>
        <taxon>Enterocloster</taxon>
    </lineage>
</organism>
<evidence type="ECO:0000256" key="1">
    <source>
        <dbReference type="SAM" id="Coils"/>
    </source>
</evidence>